<dbReference type="OrthoDB" id="269804at2759"/>
<dbReference type="GO" id="GO:0019843">
    <property type="term" value="F:rRNA binding"/>
    <property type="evidence" value="ECO:0007669"/>
    <property type="project" value="UniProtKB-KW"/>
</dbReference>
<feature type="domain" description="RNase H type-1" evidence="5">
    <location>
        <begin position="446"/>
        <end position="506"/>
    </location>
</feature>
<dbReference type="GO" id="GO:0070475">
    <property type="term" value="P:rRNA base methylation"/>
    <property type="evidence" value="ECO:0007669"/>
    <property type="project" value="InterPro"/>
</dbReference>
<dbReference type="InterPro" id="IPR029026">
    <property type="entry name" value="tRNA_m1G_MTases_N"/>
</dbReference>
<dbReference type="SUPFAM" id="SSF75217">
    <property type="entry name" value="alpha/beta knot"/>
    <property type="match status" value="1"/>
</dbReference>
<evidence type="ECO:0000256" key="2">
    <source>
        <dbReference type="ARBA" id="ARBA00022517"/>
    </source>
</evidence>
<dbReference type="GO" id="GO:0004523">
    <property type="term" value="F:RNA-DNA hybrid ribonuclease activity"/>
    <property type="evidence" value="ECO:0007669"/>
    <property type="project" value="InterPro"/>
</dbReference>
<evidence type="ECO:0000313" key="6">
    <source>
        <dbReference type="EMBL" id="KAF9592330.1"/>
    </source>
</evidence>
<dbReference type="GO" id="GO:0032040">
    <property type="term" value="C:small-subunit processome"/>
    <property type="evidence" value="ECO:0007669"/>
    <property type="project" value="TreeGrafter"/>
</dbReference>
<evidence type="ECO:0000256" key="1">
    <source>
        <dbReference type="ARBA" id="ARBA00008115"/>
    </source>
</evidence>
<evidence type="ECO:0000256" key="3">
    <source>
        <dbReference type="ARBA" id="ARBA00022730"/>
    </source>
</evidence>
<keyword evidence="2" id="KW-0690">Ribosome biogenesis</keyword>
<organism evidence="6 7">
    <name type="scientific">Coptis chinensis</name>
    <dbReference type="NCBI Taxonomy" id="261450"/>
    <lineage>
        <taxon>Eukaryota</taxon>
        <taxon>Viridiplantae</taxon>
        <taxon>Streptophyta</taxon>
        <taxon>Embryophyta</taxon>
        <taxon>Tracheophyta</taxon>
        <taxon>Spermatophyta</taxon>
        <taxon>Magnoliopsida</taxon>
        <taxon>Ranunculales</taxon>
        <taxon>Ranunculaceae</taxon>
        <taxon>Coptidoideae</taxon>
        <taxon>Coptis</taxon>
    </lineage>
</organism>
<dbReference type="PANTHER" id="PTHR12636:SF12">
    <property type="entry name" value="RIBOSOMAL RNA SMALL SUBUNIT METHYLTRANSFERASE NEP1-LIKE"/>
    <property type="match status" value="1"/>
</dbReference>
<gene>
    <name evidence="6" type="ORF">IFM89_014238</name>
</gene>
<dbReference type="Proteomes" id="UP000631114">
    <property type="component" value="Unassembled WGS sequence"/>
</dbReference>
<dbReference type="Pfam" id="PF13456">
    <property type="entry name" value="RVT_3"/>
    <property type="match status" value="1"/>
</dbReference>
<dbReference type="InterPro" id="IPR002156">
    <property type="entry name" value="RNaseH_domain"/>
</dbReference>
<proteinExistence type="inferred from homology"/>
<dbReference type="AlphaFoldDB" id="A0A835LF26"/>
<dbReference type="GO" id="GO:0070037">
    <property type="term" value="F:rRNA (pseudouridine) methyltransferase activity"/>
    <property type="evidence" value="ECO:0007669"/>
    <property type="project" value="InterPro"/>
</dbReference>
<name>A0A835LF26_9MAGN</name>
<protein>
    <recommendedName>
        <fullName evidence="5">RNase H type-1 domain-containing protein</fullName>
    </recommendedName>
</protein>
<dbReference type="Pfam" id="PF03587">
    <property type="entry name" value="EMG1"/>
    <property type="match status" value="1"/>
</dbReference>
<keyword evidence="4" id="KW-0694">RNA-binding</keyword>
<dbReference type="InterPro" id="IPR005304">
    <property type="entry name" value="Rbsml_bgen_MeTrfase_EMG1/NEP1"/>
</dbReference>
<dbReference type="Gene3D" id="3.40.1280.10">
    <property type="match status" value="1"/>
</dbReference>
<keyword evidence="7" id="KW-1185">Reference proteome</keyword>
<comment type="similarity">
    <text evidence="1">Belongs to the class IV-like SAM-binding methyltransferase superfamily. RNA methyltransferase NEP1 family.</text>
</comment>
<keyword evidence="3" id="KW-0699">rRNA-binding</keyword>
<accession>A0A835LF26</accession>
<comment type="caution">
    <text evidence="6">The sequence shown here is derived from an EMBL/GenBank/DDBJ whole genome shotgun (WGS) entry which is preliminary data.</text>
</comment>
<dbReference type="InterPro" id="IPR029028">
    <property type="entry name" value="Alpha/beta_knot_MTases"/>
</dbReference>
<reference evidence="6 7" key="1">
    <citation type="submission" date="2020-10" db="EMBL/GenBank/DDBJ databases">
        <title>The Coptis chinensis genome and diversification of protoberbering-type alkaloids.</title>
        <authorList>
            <person name="Wang B."/>
            <person name="Shu S."/>
            <person name="Song C."/>
            <person name="Liu Y."/>
        </authorList>
    </citation>
    <scope>NUCLEOTIDE SEQUENCE [LARGE SCALE GENOMIC DNA]</scope>
    <source>
        <strain evidence="6">HL-2020</strain>
        <tissue evidence="6">Leaf</tissue>
    </source>
</reference>
<evidence type="ECO:0000313" key="7">
    <source>
        <dbReference type="Proteomes" id="UP000631114"/>
    </source>
</evidence>
<dbReference type="PANTHER" id="PTHR12636">
    <property type="entry name" value="NEP1/MRA1"/>
    <property type="match status" value="1"/>
</dbReference>
<evidence type="ECO:0000256" key="4">
    <source>
        <dbReference type="ARBA" id="ARBA00022884"/>
    </source>
</evidence>
<sequence>MESESLNLLSAQMAGVLRTERQGFQPCSTKRMKQSEMRNDHECVRGAKLRKVDTEQSTITDEQEEMRVEKPLVVQSQGAHVLSPVHNSKKTRVTFILEKASLQKGVVGKMVSGPCQSPRRFVSHGSMFPWRLSLLNILSHSKKSSASLRRCRSRVRNRQHNRLMLKPCSKKSFMWTKGGQEDVEVTKREIVNSALLEDEMKIKEILHESPGIPMNPSGHNKKSGIIFVFEKASLVPALVGKTHQILNPDDHANFLRRKKKNPYNYRPEIIHQALLEVLDSALYKAGRVQAIYVRTEEGVLIKIEPHTNIPRTFGSFCNMMLELLQKLSIKAKGKREKLLRLVENPVTQHLPVNSYKIGLSFSSKQSVCLKEYVGDVSDDVNLVFVVGAMAHGKIDSDYTDDTISDGVGENLGRQQGGYGGWTFSWSKNGSVELWIGEGCAPFRGAKGCVLKSFCGSGSVLFQELKAIVIGLGICLDLNVRDVEVASDSLYAVQVVNRIAARQHRPWSVKTLSTPSKRILVH</sequence>
<dbReference type="CDD" id="cd18088">
    <property type="entry name" value="Nep1-like"/>
    <property type="match status" value="1"/>
</dbReference>
<evidence type="ECO:0000259" key="5">
    <source>
        <dbReference type="Pfam" id="PF13456"/>
    </source>
</evidence>
<dbReference type="EMBL" id="JADFTS010000008">
    <property type="protein sequence ID" value="KAF9592330.1"/>
    <property type="molecule type" value="Genomic_DNA"/>
</dbReference>